<dbReference type="Proteomes" id="UP000472240">
    <property type="component" value="Chromosome 16"/>
</dbReference>
<dbReference type="GO" id="GO:0032870">
    <property type="term" value="P:cellular response to hormone stimulus"/>
    <property type="evidence" value="ECO:0007669"/>
    <property type="project" value="TreeGrafter"/>
</dbReference>
<keyword evidence="6 17" id="KW-0472">Membrane</keyword>
<evidence type="ECO:0000256" key="15">
    <source>
        <dbReference type="RuleBase" id="RU000688"/>
    </source>
</evidence>
<evidence type="ECO:0000259" key="18">
    <source>
        <dbReference type="PROSITE" id="PS50262"/>
    </source>
</evidence>
<dbReference type="GeneTree" id="ENSGT01150000286926"/>
<keyword evidence="3 15" id="KW-0812">Transmembrane</keyword>
<dbReference type="InterPro" id="IPR005396">
    <property type="entry name" value="NPFF_rcpt_1"/>
</dbReference>
<keyword evidence="9" id="KW-0325">Glycoprotein</keyword>
<feature type="compositionally biased region" description="Low complexity" evidence="16">
    <location>
        <begin position="1"/>
        <end position="20"/>
    </location>
</feature>
<dbReference type="Ensembl" id="ENSRFET00010016637.1">
    <property type="protein sequence ID" value="ENSRFEP00010015236.1"/>
    <property type="gene ID" value="ENSRFEG00010010307.1"/>
</dbReference>
<evidence type="ECO:0000256" key="13">
    <source>
        <dbReference type="ARBA" id="ARBA00075893"/>
    </source>
</evidence>
<dbReference type="InterPro" id="IPR000276">
    <property type="entry name" value="GPCR_Rhodpsn"/>
</dbReference>
<dbReference type="SMART" id="SM01381">
    <property type="entry name" value="7TM_GPCR_Srsx"/>
    <property type="match status" value="1"/>
</dbReference>
<dbReference type="PRINTS" id="PR00237">
    <property type="entry name" value="GPCRRHODOPSN"/>
</dbReference>
<evidence type="ECO:0000256" key="17">
    <source>
        <dbReference type="SAM" id="Phobius"/>
    </source>
</evidence>
<dbReference type="PRINTS" id="PR01571">
    <property type="entry name" value="NPFFRECEPTR1"/>
</dbReference>
<proteinExistence type="inferred from homology"/>
<evidence type="ECO:0000256" key="2">
    <source>
        <dbReference type="ARBA" id="ARBA00022475"/>
    </source>
</evidence>
<comment type="similarity">
    <text evidence="15">Belongs to the G-protein coupled receptor 1 family.</text>
</comment>
<evidence type="ECO:0000256" key="10">
    <source>
        <dbReference type="ARBA" id="ARBA00023224"/>
    </source>
</evidence>
<dbReference type="Gene3D" id="1.20.1070.10">
    <property type="entry name" value="Rhodopsin 7-helix transmembrane proteins"/>
    <property type="match status" value="1"/>
</dbReference>
<evidence type="ECO:0000256" key="8">
    <source>
        <dbReference type="ARBA" id="ARBA00023170"/>
    </source>
</evidence>
<dbReference type="GO" id="GO:0042277">
    <property type="term" value="F:peptide binding"/>
    <property type="evidence" value="ECO:0007669"/>
    <property type="project" value="TreeGrafter"/>
</dbReference>
<feature type="transmembrane region" description="Helical" evidence="17">
    <location>
        <begin position="215"/>
        <end position="237"/>
    </location>
</feature>
<dbReference type="PRINTS" id="PR01570">
    <property type="entry name" value="NPFFRECEPTOR"/>
</dbReference>
<keyword evidence="10 15" id="KW-0807">Transducer</keyword>
<evidence type="ECO:0000313" key="22">
    <source>
        <dbReference type="Proteomes" id="UP000585614"/>
    </source>
</evidence>
<evidence type="ECO:0000256" key="3">
    <source>
        <dbReference type="ARBA" id="ARBA00022692"/>
    </source>
</evidence>
<comment type="subcellular location">
    <subcellularLocation>
        <location evidence="1">Cell membrane</location>
        <topology evidence="1">Multi-pass membrane protein</topology>
    </subcellularLocation>
</comment>
<reference evidence="20 21" key="1">
    <citation type="journal article" date="2015" name="Annu Rev Anim Biosci">
        <title>The Genome 10K Project: a way forward.</title>
        <authorList>
            <person name="Koepfli K.P."/>
            <person name="Paten B."/>
            <person name="O'Brien S.J."/>
            <person name="Koepfli K.P."/>
            <person name="Paten B."/>
            <person name="Antunes A."/>
            <person name="Belov K."/>
            <person name="Bustamante C."/>
            <person name="Castoe T.A."/>
            <person name="Clawson H."/>
            <person name="Crawford A.J."/>
            <person name="Diekhans M."/>
            <person name="Distel D."/>
            <person name="Durbin R."/>
            <person name="Earl D."/>
            <person name="Fujita M.K."/>
            <person name="Gamble T."/>
            <person name="Georges A."/>
            <person name="Gemmell N."/>
            <person name="Gilbert M.T."/>
            <person name="Graves J.M."/>
            <person name="Green R.E."/>
            <person name="Hickey G."/>
            <person name="Jarvis E.D."/>
            <person name="Johnson W."/>
            <person name="Komissarov A."/>
            <person name="Korf I."/>
            <person name="Kuhn R."/>
            <person name="Larkin D.M."/>
            <person name="Lewin H."/>
            <person name="Lopez J.V."/>
            <person name="Ma J."/>
            <person name="Marques-Bonet T."/>
            <person name="Miller W."/>
            <person name="Murphy R."/>
            <person name="Pevzner P."/>
            <person name="Shapiro B."/>
            <person name="Steiner C."/>
            <person name="Tamazian G."/>
            <person name="Venkatesh B."/>
            <person name="Wang J."/>
            <person name="Wayne R."/>
            <person name="Wiley E."/>
            <person name="Yang H."/>
            <person name="Zhang G."/>
            <person name="Haussler D."/>
            <person name="Ryder O."/>
            <person name="O'Brien S.J."/>
        </authorList>
    </citation>
    <scope>NUCLEOTIDE SEQUENCE</scope>
</reference>
<evidence type="ECO:0000256" key="9">
    <source>
        <dbReference type="ARBA" id="ARBA00023180"/>
    </source>
</evidence>
<gene>
    <name evidence="20" type="primary">NPFFR1</name>
    <name evidence="19" type="ORF">mRhiFer1_011994</name>
</gene>
<dbReference type="Pfam" id="PF00001">
    <property type="entry name" value="7tm_1"/>
    <property type="match status" value="1"/>
</dbReference>
<dbReference type="GO" id="GO:0005929">
    <property type="term" value="C:cilium"/>
    <property type="evidence" value="ECO:0007669"/>
    <property type="project" value="Ensembl"/>
</dbReference>
<dbReference type="InterPro" id="IPR017452">
    <property type="entry name" value="GPCR_Rhodpsn_7TM"/>
</dbReference>
<dbReference type="SUPFAM" id="SSF81321">
    <property type="entry name" value="Family A G protein-coupled receptor-like"/>
    <property type="match status" value="1"/>
</dbReference>
<keyword evidence="7" id="KW-1015">Disulfide bond</keyword>
<keyword evidence="5 15" id="KW-0297">G-protein coupled receptor</keyword>
<dbReference type="OMA" id="WGSHREA"/>
<evidence type="ECO:0000256" key="7">
    <source>
        <dbReference type="ARBA" id="ARBA00023157"/>
    </source>
</evidence>
<feature type="domain" description="G-protein coupled receptors family 1 profile" evidence="18">
    <location>
        <begin position="60"/>
        <end position="331"/>
    </location>
</feature>
<dbReference type="PROSITE" id="PS00237">
    <property type="entry name" value="G_PROTEIN_RECEP_F1_1"/>
    <property type="match status" value="1"/>
</dbReference>
<dbReference type="FunFam" id="1.20.1070.10:FF:000153">
    <property type="entry name" value="Neuropeptide FF receptor 1"/>
    <property type="match status" value="1"/>
</dbReference>
<feature type="region of interest" description="Disordered" evidence="16">
    <location>
        <begin position="1"/>
        <end position="22"/>
    </location>
</feature>
<feature type="transmembrane region" description="Helical" evidence="17">
    <location>
        <begin position="270"/>
        <end position="295"/>
    </location>
</feature>
<evidence type="ECO:0000256" key="4">
    <source>
        <dbReference type="ARBA" id="ARBA00022989"/>
    </source>
</evidence>
<feature type="transmembrane region" description="Helical" evidence="17">
    <location>
        <begin position="159"/>
        <end position="182"/>
    </location>
</feature>
<evidence type="ECO:0000313" key="20">
    <source>
        <dbReference type="Ensembl" id="ENSRFEP00010015236.1"/>
    </source>
</evidence>
<evidence type="ECO:0000256" key="12">
    <source>
        <dbReference type="ARBA" id="ARBA00074417"/>
    </source>
</evidence>
<reference evidence="20 21" key="3">
    <citation type="submission" date="2018-12" db="EMBL/GenBank/DDBJ databases">
        <title>G10K-VGP greater horseshoe bat female genome, primary haplotype.</title>
        <authorList>
            <person name="Teeling E."/>
            <person name="Myers G."/>
            <person name="Vernes S."/>
            <person name="Pippel M."/>
            <person name="Winkler S."/>
            <person name="Fedrigo O."/>
            <person name="Rhie A."/>
            <person name="Koren S."/>
            <person name="Phillippy A."/>
            <person name="Lewin H."/>
            <person name="Damas J."/>
            <person name="Howe K."/>
            <person name="Mountcastle J."/>
            <person name="Jarvis E.D."/>
        </authorList>
    </citation>
    <scope>NUCLEOTIDE SEQUENCE [LARGE SCALE GENOMIC DNA]</scope>
</reference>
<evidence type="ECO:0000256" key="11">
    <source>
        <dbReference type="ARBA" id="ARBA00025478"/>
    </source>
</evidence>
<comment type="function">
    <text evidence="11">Receptor for NPAF (A-18-F-amide) and NPFF (F-8-F-amide) neuropeptides, also known as morphine-modulating peptides. Can also be activated by a variety of naturally occurring or synthetic FMRF-amide like ligands. This receptor mediates its action by association with G proteins that activate a phosphatidylinositol-calcium second messenger system.</text>
</comment>
<evidence type="ECO:0000256" key="16">
    <source>
        <dbReference type="SAM" id="MobiDB-lite"/>
    </source>
</evidence>
<dbReference type="GO" id="GO:0008188">
    <property type="term" value="F:neuropeptide receptor activity"/>
    <property type="evidence" value="ECO:0007669"/>
    <property type="project" value="Ensembl"/>
</dbReference>
<sequence length="432" mass="48245">MEGAPSQPSNSSWPPSQNGSHTEATPAANLTFSSYYQHSSPVAAMFIVAYVLIFLLCMVGNTLVCFIVLKNRHMRTVTNIFILNLAISDLLVGVFCMPTTLVDNLITGWPFDNATCKMSGLVQGMSVSASVFTLVAIAVERFRCIMHPFREKLTLQKALVTIAVIWALALLIMSPSAVMLTVTREEHHFMVDAHNRSYPLYSCWEAWPKESMRQVYTTVLFSHIYLAPLILIVVMYARIARRLVKASGPGQAREEAAADGRRGGRRKARVVHMLVVVALFFTLSWLPLWALLLLIDYGQLSEPQLHLISVYGFPFAHWLAFFNSSANPIIYGYFNENFHRSFQVAFRAQLCPPQWGSHRLAYSERSRRLLRSRVFVEVQPSDSGLPSESGPSSGAPRPGHLPLRNGWVAHQGLAREGPGCAHLPLSIPAWHI</sequence>
<reference evidence="19 22" key="4">
    <citation type="journal article" date="2020" name="Nature">
        <title>Six reference-quality genomes reveal evolution of bat adaptations.</title>
        <authorList>
            <person name="Jebb D."/>
            <person name="Huang Z."/>
            <person name="Pippel M."/>
            <person name="Hughes G.M."/>
            <person name="Lavrichenko K."/>
            <person name="Devanna P."/>
            <person name="Winkler S."/>
            <person name="Jermiin L.S."/>
            <person name="Skirmuntt E.C."/>
            <person name="Katzourakis A."/>
            <person name="Burkitt-Gray L."/>
            <person name="Ray D.A."/>
            <person name="Sullivan K.A.M."/>
            <person name="Roscito J.G."/>
            <person name="Kirilenko B.M."/>
            <person name="Davalos L.M."/>
            <person name="Corthals A.P."/>
            <person name="Power M.L."/>
            <person name="Jones G."/>
            <person name="Ransome R.D."/>
            <person name="Dechmann D.K.N."/>
            <person name="Locatelli A.G."/>
            <person name="Puechmaille S.J."/>
            <person name="Fedrigo O."/>
            <person name="Jarvis E.D."/>
            <person name="Hiller M."/>
            <person name="Vernes S.C."/>
            <person name="Myers E.W."/>
            <person name="Teeling E.C."/>
        </authorList>
    </citation>
    <scope>NUCLEOTIDE SEQUENCE [LARGE SCALE GENOMIC DNA]</scope>
    <source>
        <strain evidence="19">MRhiFer1</strain>
        <tissue evidence="19">Lung</tissue>
    </source>
</reference>
<dbReference type="Proteomes" id="UP000585614">
    <property type="component" value="Unassembled WGS sequence"/>
</dbReference>
<reference evidence="20" key="5">
    <citation type="submission" date="2025-05" db="UniProtKB">
        <authorList>
            <consortium name="Ensembl"/>
        </authorList>
    </citation>
    <scope>IDENTIFICATION</scope>
</reference>
<dbReference type="GO" id="GO:0005886">
    <property type="term" value="C:plasma membrane"/>
    <property type="evidence" value="ECO:0007669"/>
    <property type="project" value="UniProtKB-SubCell"/>
</dbReference>
<name>A0A671EPQ2_RHIFE</name>
<evidence type="ECO:0000256" key="5">
    <source>
        <dbReference type="ARBA" id="ARBA00023040"/>
    </source>
</evidence>
<reference evidence="20 21" key="2">
    <citation type="journal article" date="2018" name="Annu Rev Anim Biosci">
        <title>Bat Biology, Genomes, and the Bat1K Project: To Generate Chromosome-Level Genomes for All Living Bat Species.</title>
        <authorList>
            <person name="Teeling E.C."/>
            <person name="Vernes S.C."/>
            <person name="Davalos L.M."/>
            <person name="Ray D.A."/>
            <person name="Gilbert M.T.P."/>
            <person name="Myers E."/>
        </authorList>
    </citation>
    <scope>NUCLEOTIDE SEQUENCE</scope>
</reference>
<feature type="transmembrane region" description="Helical" evidence="17">
    <location>
        <begin position="315"/>
        <end position="334"/>
    </location>
</feature>
<dbReference type="PROSITE" id="PS50262">
    <property type="entry name" value="G_PROTEIN_RECEP_F1_2"/>
    <property type="match status" value="1"/>
</dbReference>
<evidence type="ECO:0000256" key="14">
    <source>
        <dbReference type="ARBA" id="ARBA00082066"/>
    </source>
</evidence>
<keyword evidence="2" id="KW-1003">Cell membrane</keyword>
<dbReference type="EMBL" id="JACAGC010000015">
    <property type="protein sequence ID" value="KAF6317599.1"/>
    <property type="molecule type" value="Genomic_DNA"/>
</dbReference>
<feature type="transmembrane region" description="Helical" evidence="17">
    <location>
        <begin position="81"/>
        <end position="101"/>
    </location>
</feature>
<evidence type="ECO:0000256" key="1">
    <source>
        <dbReference type="ARBA" id="ARBA00004651"/>
    </source>
</evidence>
<keyword evidence="21" id="KW-1185">Reference proteome</keyword>
<evidence type="ECO:0000256" key="6">
    <source>
        <dbReference type="ARBA" id="ARBA00023136"/>
    </source>
</evidence>
<accession>A0A671EPQ2</accession>
<evidence type="ECO:0000313" key="21">
    <source>
        <dbReference type="Proteomes" id="UP000472240"/>
    </source>
</evidence>
<dbReference type="PANTHER" id="PTHR24241:SF4">
    <property type="entry name" value="NEUROPEPTIDE FF RECEPTOR 1"/>
    <property type="match status" value="1"/>
</dbReference>
<dbReference type="InterPro" id="IPR005395">
    <property type="entry name" value="NPFF_rcpt"/>
</dbReference>
<feature type="transmembrane region" description="Helical" evidence="17">
    <location>
        <begin position="42"/>
        <end position="69"/>
    </location>
</feature>
<feature type="transmembrane region" description="Helical" evidence="17">
    <location>
        <begin position="121"/>
        <end position="139"/>
    </location>
</feature>
<dbReference type="AlphaFoldDB" id="A0A671EPQ2"/>
<evidence type="ECO:0000313" key="19">
    <source>
        <dbReference type="EMBL" id="KAF6317599.1"/>
    </source>
</evidence>
<protein>
    <recommendedName>
        <fullName evidence="12">Neuropeptide FF receptor 1</fullName>
    </recommendedName>
    <alternativeName>
        <fullName evidence="14">G-protein coupled receptor 147</fullName>
    </alternativeName>
    <alternativeName>
        <fullName evidence="13">RFamide-related peptide receptor OT7T022</fullName>
    </alternativeName>
</protein>
<keyword evidence="4 17" id="KW-1133">Transmembrane helix</keyword>
<organism evidence="20 21">
    <name type="scientific">Rhinolophus ferrumequinum</name>
    <name type="common">Greater horseshoe bat</name>
    <dbReference type="NCBI Taxonomy" id="59479"/>
    <lineage>
        <taxon>Eukaryota</taxon>
        <taxon>Metazoa</taxon>
        <taxon>Chordata</taxon>
        <taxon>Craniata</taxon>
        <taxon>Vertebrata</taxon>
        <taxon>Euteleostomi</taxon>
        <taxon>Mammalia</taxon>
        <taxon>Eutheria</taxon>
        <taxon>Laurasiatheria</taxon>
        <taxon>Chiroptera</taxon>
        <taxon>Yinpterochiroptera</taxon>
        <taxon>Rhinolophoidea</taxon>
        <taxon>Rhinolophidae</taxon>
        <taxon>Rhinolophinae</taxon>
        <taxon>Rhinolophus</taxon>
    </lineage>
</organism>
<dbReference type="PANTHER" id="PTHR24241">
    <property type="entry name" value="NEUROPEPTIDE RECEPTOR-RELATED G-PROTEIN COUPLED RECEPTOR"/>
    <property type="match status" value="1"/>
</dbReference>
<keyword evidence="8 15" id="KW-0675">Receptor</keyword>